<dbReference type="GO" id="GO:0008610">
    <property type="term" value="P:lipid biosynthetic process"/>
    <property type="evidence" value="ECO:0007669"/>
    <property type="project" value="UniProtKB-ARBA"/>
</dbReference>
<dbReference type="Pfam" id="PF00487">
    <property type="entry name" value="FA_desaturase"/>
    <property type="match status" value="1"/>
</dbReference>
<evidence type="ECO:0000256" key="1">
    <source>
        <dbReference type="SAM" id="Phobius"/>
    </source>
</evidence>
<dbReference type="EMBL" id="WWNE01000011">
    <property type="protein sequence ID" value="NBG66850.1"/>
    <property type="molecule type" value="Genomic_DNA"/>
</dbReference>
<keyword evidence="1" id="KW-1133">Transmembrane helix</keyword>
<dbReference type="Proteomes" id="UP000470771">
    <property type="component" value="Unassembled WGS sequence"/>
</dbReference>
<dbReference type="PANTHER" id="PTHR19353">
    <property type="entry name" value="FATTY ACID DESATURASE 2"/>
    <property type="match status" value="1"/>
</dbReference>
<dbReference type="CDD" id="cd03506">
    <property type="entry name" value="Delta6-FADS-like"/>
    <property type="match status" value="1"/>
</dbReference>
<protein>
    <submittedName>
        <fullName evidence="3">Acyl-CoA desaturase</fullName>
    </submittedName>
</protein>
<accession>A0A6N9NNL4</accession>
<dbReference type="GO" id="GO:0016020">
    <property type="term" value="C:membrane"/>
    <property type="evidence" value="ECO:0007669"/>
    <property type="project" value="TreeGrafter"/>
</dbReference>
<organism evidence="3 4">
    <name type="scientific">Acidiluteibacter ferrifornacis</name>
    <dbReference type="NCBI Taxonomy" id="2692424"/>
    <lineage>
        <taxon>Bacteria</taxon>
        <taxon>Pseudomonadati</taxon>
        <taxon>Bacteroidota</taxon>
        <taxon>Flavobacteriia</taxon>
        <taxon>Flavobacteriales</taxon>
        <taxon>Cryomorphaceae</taxon>
        <taxon>Acidiluteibacter</taxon>
    </lineage>
</organism>
<name>A0A6N9NNL4_9FLAO</name>
<feature type="transmembrane region" description="Helical" evidence="1">
    <location>
        <begin position="205"/>
        <end position="226"/>
    </location>
</feature>
<proteinExistence type="predicted"/>
<feature type="transmembrane region" description="Helical" evidence="1">
    <location>
        <begin position="232"/>
        <end position="254"/>
    </location>
</feature>
<dbReference type="InterPro" id="IPR005804">
    <property type="entry name" value="FA_desaturase_dom"/>
</dbReference>
<evidence type="ECO:0000313" key="3">
    <source>
        <dbReference type="EMBL" id="NBG66850.1"/>
    </source>
</evidence>
<dbReference type="RefSeq" id="WP_160633807.1">
    <property type="nucleotide sequence ID" value="NZ_WWNE01000011.1"/>
</dbReference>
<evidence type="ECO:0000259" key="2">
    <source>
        <dbReference type="Pfam" id="PF00487"/>
    </source>
</evidence>
<keyword evidence="1" id="KW-0472">Membrane</keyword>
<keyword evidence="1" id="KW-0812">Transmembrane</keyword>
<keyword evidence="4" id="KW-1185">Reference proteome</keyword>
<feature type="transmembrane region" description="Helical" evidence="1">
    <location>
        <begin position="65"/>
        <end position="88"/>
    </location>
</feature>
<dbReference type="AlphaFoldDB" id="A0A6N9NNL4"/>
<comment type="caution">
    <text evidence="3">The sequence shown here is derived from an EMBL/GenBank/DDBJ whole genome shotgun (WGS) entry which is preliminary data.</text>
</comment>
<feature type="domain" description="Fatty acid desaturase" evidence="2">
    <location>
        <begin position="65"/>
        <end position="341"/>
    </location>
</feature>
<dbReference type="PANTHER" id="PTHR19353:SF19">
    <property type="entry name" value="DELTA(5) FATTY ACID DESATURASE C-RELATED"/>
    <property type="match status" value="1"/>
</dbReference>
<gene>
    <name evidence="3" type="ORF">GQN54_12050</name>
</gene>
<dbReference type="PIRSF" id="PIRSF015921">
    <property type="entry name" value="FA_sphinglp_des"/>
    <property type="match status" value="1"/>
</dbReference>
<feature type="transmembrane region" description="Helical" evidence="1">
    <location>
        <begin position="40"/>
        <end position="59"/>
    </location>
</feature>
<feature type="transmembrane region" description="Helical" evidence="1">
    <location>
        <begin position="162"/>
        <end position="179"/>
    </location>
</feature>
<dbReference type="InterPro" id="IPR012171">
    <property type="entry name" value="Fatty_acid_desaturase"/>
</dbReference>
<dbReference type="GO" id="GO:0016717">
    <property type="term" value="F:oxidoreductase activity, acting on paired donors, with oxidation of a pair of donors resulting in the reduction of molecular oxygen to two molecules of water"/>
    <property type="evidence" value="ECO:0007669"/>
    <property type="project" value="TreeGrafter"/>
</dbReference>
<reference evidence="3 4" key="1">
    <citation type="submission" date="2019-12" db="EMBL/GenBank/DDBJ databases">
        <authorList>
            <person name="Zhao J."/>
        </authorList>
    </citation>
    <scope>NUCLEOTIDE SEQUENCE [LARGE SCALE GENOMIC DNA]</scope>
    <source>
        <strain evidence="3 4">S-15</strain>
    </source>
</reference>
<sequence length="366" mass="42311">MKPVIKYINKDQAKFFSTLRKRVDGYFKENQLSKFGSSRLIWKSMGVFALYFVPYALLLMDFLPLWAMIALSAFMGIGMAGIGMAIMHDGNHGTFSSKGWLNRLMGSSIILVGGHKSNWKIQHNVLHHTYTNVFEVDEDIDANGLIRMSPHAEYKKMHRFQHIYAFLLYGLMTMFWYTFKDIKQLSDFHKRGLHHGKQMDIKSEIFKLTLGKVIYTAYMLVIPMLVIDSVPWWGVLVGFAIMHFVCGLTLAIIFQLAHLVEHTEQPLPDDSGTIENTWAVHQLMTTANFARKNKILSWYIGGLNYQVEHHIFPNISHIHYPEISKIVQETAKEFGVPYHEYDSFWDAFKSHMRLLKELGSPQPKMA</sequence>
<evidence type="ECO:0000313" key="4">
    <source>
        <dbReference type="Proteomes" id="UP000470771"/>
    </source>
</evidence>